<dbReference type="Pfam" id="PF00001">
    <property type="entry name" value="7tm_1"/>
    <property type="match status" value="1"/>
</dbReference>
<evidence type="ECO:0000256" key="3">
    <source>
        <dbReference type="ARBA" id="ARBA00022692"/>
    </source>
</evidence>
<evidence type="ECO:0000313" key="11">
    <source>
        <dbReference type="Proteomes" id="UP001159427"/>
    </source>
</evidence>
<dbReference type="InterPro" id="IPR017452">
    <property type="entry name" value="GPCR_Rhodpsn_7TM"/>
</dbReference>
<keyword evidence="5 8" id="KW-0472">Membrane</keyword>
<dbReference type="SUPFAM" id="SSF81321">
    <property type="entry name" value="Family A G protein-coupled receptor-like"/>
    <property type="match status" value="1"/>
</dbReference>
<accession>A0ABN8NES0</accession>
<feature type="transmembrane region" description="Helical" evidence="8">
    <location>
        <begin position="254"/>
        <end position="271"/>
    </location>
</feature>
<proteinExistence type="inferred from homology"/>
<feature type="transmembrane region" description="Helical" evidence="8">
    <location>
        <begin position="118"/>
        <end position="140"/>
    </location>
</feature>
<feature type="transmembrane region" description="Helical" evidence="8">
    <location>
        <begin position="74"/>
        <end position="98"/>
    </location>
</feature>
<dbReference type="Proteomes" id="UP001159427">
    <property type="component" value="Unassembled WGS sequence"/>
</dbReference>
<evidence type="ECO:0000256" key="4">
    <source>
        <dbReference type="ARBA" id="ARBA00022989"/>
    </source>
</evidence>
<keyword evidence="4 8" id="KW-1133">Transmembrane helix</keyword>
<feature type="transmembrane region" description="Helical" evidence="8">
    <location>
        <begin position="201"/>
        <end position="233"/>
    </location>
</feature>
<evidence type="ECO:0000256" key="6">
    <source>
        <dbReference type="ARBA" id="ARBA00023170"/>
    </source>
</evidence>
<comment type="similarity">
    <text evidence="7">Belongs to the G-protein coupled receptor 1 family.</text>
</comment>
<dbReference type="PANTHER" id="PTHR24241:SF76">
    <property type="entry name" value="NEUROPEPTIDE SIFAMIDE RECEPTOR"/>
    <property type="match status" value="1"/>
</dbReference>
<keyword evidence="7" id="KW-0807">Transducer</keyword>
<evidence type="ECO:0000256" key="2">
    <source>
        <dbReference type="ARBA" id="ARBA00022475"/>
    </source>
</evidence>
<reference evidence="10 11" key="1">
    <citation type="submission" date="2022-05" db="EMBL/GenBank/DDBJ databases">
        <authorList>
            <consortium name="Genoscope - CEA"/>
            <person name="William W."/>
        </authorList>
    </citation>
    <scope>NUCLEOTIDE SEQUENCE [LARGE SCALE GENOMIC DNA]</scope>
</reference>
<keyword evidence="7" id="KW-0297">G-protein coupled receptor</keyword>
<evidence type="ECO:0000256" key="5">
    <source>
        <dbReference type="ARBA" id="ARBA00023136"/>
    </source>
</evidence>
<dbReference type="EMBL" id="CALNXI010000779">
    <property type="protein sequence ID" value="CAH3046449.1"/>
    <property type="molecule type" value="Genomic_DNA"/>
</dbReference>
<dbReference type="CDD" id="cd00637">
    <property type="entry name" value="7tm_classA_rhodopsin-like"/>
    <property type="match status" value="1"/>
</dbReference>
<evidence type="ECO:0000256" key="8">
    <source>
        <dbReference type="SAM" id="Phobius"/>
    </source>
</evidence>
<comment type="subcellular location">
    <subcellularLocation>
        <location evidence="1">Cell membrane</location>
        <topology evidence="1">Multi-pass membrane protein</topology>
    </subcellularLocation>
</comment>
<dbReference type="PROSITE" id="PS50262">
    <property type="entry name" value="G_PROTEIN_RECEP_F1_2"/>
    <property type="match status" value="1"/>
</dbReference>
<name>A0ABN8NES0_9CNID</name>
<comment type="caution">
    <text evidence="10">The sequence shown here is derived from an EMBL/GenBank/DDBJ whole genome shotgun (WGS) entry which is preliminary data.</text>
</comment>
<sequence length="352" mass="39796">MSESAEIAGTAVTSVLIITSIVGNSLVCTVIKKNRDMSSHYFSCLGLFKLKKTLIVMIYFSLSGGIDQQISVPMNYLLINLAVADIIYAIFNIPYMVLTHSSIQPNGATGKLLYTFGTFAWVGAASSVFTLVTVAVERYWSVVHPYGGSRKRLTMRKLRVLHPGFWLFALIFEIPIVMFVVCEEKIDFQFCIRVWSHKKDILLAFLSTLLALVVISTTVMFALYFRVVYILWFRQNNDVNLSHQKRGVLKVRKRVTLMVISVSVIFVITWLPDSILHIVVQTTSIELNPFIFPILHIMIMFNSAVNPFVYALINQRFKVKIKSMLFPGSTSLVSKNSSDLDTQSIELANRNI</sequence>
<protein>
    <recommendedName>
        <fullName evidence="9">G-protein coupled receptors family 1 profile domain-containing protein</fullName>
    </recommendedName>
</protein>
<keyword evidence="11" id="KW-1185">Reference proteome</keyword>
<gene>
    <name evidence="10" type="ORF">PEVE_00041228</name>
</gene>
<keyword evidence="6 7" id="KW-0675">Receptor</keyword>
<dbReference type="PANTHER" id="PTHR24241">
    <property type="entry name" value="NEUROPEPTIDE RECEPTOR-RELATED G-PROTEIN COUPLED RECEPTOR"/>
    <property type="match status" value="1"/>
</dbReference>
<feature type="transmembrane region" description="Helical" evidence="8">
    <location>
        <begin position="160"/>
        <end position="181"/>
    </location>
</feature>
<feature type="domain" description="G-protein coupled receptors family 1 profile" evidence="9">
    <location>
        <begin position="23"/>
        <end position="310"/>
    </location>
</feature>
<evidence type="ECO:0000256" key="7">
    <source>
        <dbReference type="RuleBase" id="RU000688"/>
    </source>
</evidence>
<dbReference type="PRINTS" id="PR00237">
    <property type="entry name" value="GPCRRHODOPSN"/>
</dbReference>
<feature type="transmembrane region" description="Helical" evidence="8">
    <location>
        <begin position="291"/>
        <end position="313"/>
    </location>
</feature>
<evidence type="ECO:0000313" key="10">
    <source>
        <dbReference type="EMBL" id="CAH3046449.1"/>
    </source>
</evidence>
<dbReference type="InterPro" id="IPR000276">
    <property type="entry name" value="GPCR_Rhodpsn"/>
</dbReference>
<evidence type="ECO:0000256" key="1">
    <source>
        <dbReference type="ARBA" id="ARBA00004651"/>
    </source>
</evidence>
<dbReference type="Gene3D" id="1.20.1070.10">
    <property type="entry name" value="Rhodopsin 7-helix transmembrane proteins"/>
    <property type="match status" value="1"/>
</dbReference>
<feature type="transmembrane region" description="Helical" evidence="8">
    <location>
        <begin position="7"/>
        <end position="27"/>
    </location>
</feature>
<dbReference type="PROSITE" id="PS00237">
    <property type="entry name" value="G_PROTEIN_RECEP_F1_1"/>
    <property type="match status" value="1"/>
</dbReference>
<evidence type="ECO:0000259" key="9">
    <source>
        <dbReference type="PROSITE" id="PS50262"/>
    </source>
</evidence>
<keyword evidence="2" id="KW-1003">Cell membrane</keyword>
<organism evidence="10 11">
    <name type="scientific">Porites evermanni</name>
    <dbReference type="NCBI Taxonomy" id="104178"/>
    <lineage>
        <taxon>Eukaryota</taxon>
        <taxon>Metazoa</taxon>
        <taxon>Cnidaria</taxon>
        <taxon>Anthozoa</taxon>
        <taxon>Hexacorallia</taxon>
        <taxon>Scleractinia</taxon>
        <taxon>Fungiina</taxon>
        <taxon>Poritidae</taxon>
        <taxon>Porites</taxon>
    </lineage>
</organism>
<keyword evidence="3 7" id="KW-0812">Transmembrane</keyword>